<proteinExistence type="predicted"/>
<evidence type="ECO:0000313" key="1">
    <source>
        <dbReference type="EMBL" id="CAF2951069.1"/>
    </source>
</evidence>
<dbReference type="Proteomes" id="UP000675881">
    <property type="component" value="Chromosome 5"/>
</dbReference>
<name>A0A7R8HA47_LEPSM</name>
<evidence type="ECO:0000313" key="2">
    <source>
        <dbReference type="Proteomes" id="UP000675881"/>
    </source>
</evidence>
<keyword evidence="2" id="KW-1185">Reference proteome</keyword>
<protein>
    <submittedName>
        <fullName evidence="1">(salmon louse) hypothetical protein</fullName>
    </submittedName>
</protein>
<gene>
    <name evidence="1" type="ORF">LSAA_9972</name>
</gene>
<dbReference type="EMBL" id="HG994584">
    <property type="protein sequence ID" value="CAF2951069.1"/>
    <property type="molecule type" value="Genomic_DNA"/>
</dbReference>
<dbReference type="AlphaFoldDB" id="A0A7R8HA47"/>
<reference evidence="1" key="1">
    <citation type="submission" date="2021-02" db="EMBL/GenBank/DDBJ databases">
        <authorList>
            <person name="Bekaert M."/>
        </authorList>
    </citation>
    <scope>NUCLEOTIDE SEQUENCE</scope>
    <source>
        <strain evidence="1">IoA-00</strain>
    </source>
</reference>
<accession>A0A7R8HA47</accession>
<organism evidence="1 2">
    <name type="scientific">Lepeophtheirus salmonis</name>
    <name type="common">Salmon louse</name>
    <name type="synonym">Caligus salmonis</name>
    <dbReference type="NCBI Taxonomy" id="72036"/>
    <lineage>
        <taxon>Eukaryota</taxon>
        <taxon>Metazoa</taxon>
        <taxon>Ecdysozoa</taxon>
        <taxon>Arthropoda</taxon>
        <taxon>Crustacea</taxon>
        <taxon>Multicrustacea</taxon>
        <taxon>Hexanauplia</taxon>
        <taxon>Copepoda</taxon>
        <taxon>Siphonostomatoida</taxon>
        <taxon>Caligidae</taxon>
        <taxon>Lepeophtheirus</taxon>
    </lineage>
</organism>
<sequence length="545" mass="63204">MFLQVNEWLILPTMDWNIKWIKGSVKCGINAIQGNHSIMTAFKSSRDSENFIYMSHKLYSPKCEDALKYLNESNAFNSSAMFVNIKMGSNYMLSCPNKGFNETQLKFPQWPNRESLNQIRHGWCYTCKKHLSQCRNWGYCIKECSRKDKGPGPFLLEKLVYTFTSKKMSLCGDYLKQFCLTGQLIQAPEIREKNEDYTVKVLEDNNAYAIRKESPVGMMEDLDEFISYSRKDFSMICDEHSGGSIWKKLNVSFLNENMELAVLTGIISRTGNLCNTTIRNLEKGIPIHTRLMNYLPWILSITDDEHFEESLGLTPQFYCNLKLNKRGWDPDFLNPDSETYKEWSSIFHNITQPLKDIENVERIVFFEFLLGPPSANISASFAIITTNKTNVFQLKKEIQTTEFTELQFLYIQNMINEVSFGVTSDHLDINWKWAGPELNITVKERSKTPLMKLSLGLSHDYGHLANMKRSFYQIYRAHINKKIKKGVVVNIREKGSISSLDSEIVVQDLSLVKKNDHWITTFSFQTKNVQKHRGKIIYYVTMVLL</sequence>